<evidence type="ECO:0000256" key="1">
    <source>
        <dbReference type="ARBA" id="ARBA00008520"/>
    </source>
</evidence>
<feature type="binding site" evidence="3">
    <location>
        <position position="217"/>
    </location>
    <ligand>
        <name>Fe cation</name>
        <dbReference type="ChEBI" id="CHEBI:24875"/>
    </ligand>
</feature>
<dbReference type="PANTHER" id="PTHR30006">
    <property type="entry name" value="THIAMINE-BINDING PERIPLASMIC PROTEIN-RELATED"/>
    <property type="match status" value="1"/>
</dbReference>
<dbReference type="EMBL" id="CP020946">
    <property type="protein sequence ID" value="ASD64469.1"/>
    <property type="molecule type" value="Genomic_DNA"/>
</dbReference>
<accession>A0A1Z3NAI9</accession>
<evidence type="ECO:0000313" key="5">
    <source>
        <dbReference type="Proteomes" id="UP000197003"/>
    </source>
</evidence>
<dbReference type="Proteomes" id="UP000197003">
    <property type="component" value="Chromosome"/>
</dbReference>
<keyword evidence="2" id="KW-0732">Signal</keyword>
<dbReference type="OrthoDB" id="5291644at2"/>
<dbReference type="GO" id="GO:0046872">
    <property type="term" value="F:metal ion binding"/>
    <property type="evidence" value="ECO:0007669"/>
    <property type="project" value="UniProtKB-KW"/>
</dbReference>
<dbReference type="AlphaFoldDB" id="A0A1Z3NAI9"/>
<dbReference type="PIRSF" id="PIRSF002825">
    <property type="entry name" value="CfbpA"/>
    <property type="match status" value="1"/>
</dbReference>
<keyword evidence="3" id="KW-0479">Metal-binding</keyword>
<evidence type="ECO:0000256" key="2">
    <source>
        <dbReference type="ARBA" id="ARBA00022729"/>
    </source>
</evidence>
<dbReference type="GO" id="GO:0030288">
    <property type="term" value="C:outer membrane-bounded periplasmic space"/>
    <property type="evidence" value="ECO:0007669"/>
    <property type="project" value="TreeGrafter"/>
</dbReference>
<evidence type="ECO:0000256" key="3">
    <source>
        <dbReference type="PIRSR" id="PIRSR002825-1"/>
    </source>
</evidence>
<dbReference type="PANTHER" id="PTHR30006:SF15">
    <property type="entry name" value="IRON-UTILIZATION PERIPLASMIC PROTEIN"/>
    <property type="match status" value="1"/>
</dbReference>
<comment type="similarity">
    <text evidence="1">Belongs to the bacterial solute-binding protein 1 family.</text>
</comment>
<dbReference type="Pfam" id="PF13343">
    <property type="entry name" value="SBP_bac_6"/>
    <property type="match status" value="1"/>
</dbReference>
<protein>
    <submittedName>
        <fullName evidence="4">Iron ABC transporter</fullName>
    </submittedName>
</protein>
<dbReference type="RefSeq" id="WP_088565937.1">
    <property type="nucleotide sequence ID" value="NZ_CP020946.1"/>
</dbReference>
<organism evidence="4 5">
    <name type="scientific">Bdellovibrio bacteriovorus</name>
    <dbReference type="NCBI Taxonomy" id="959"/>
    <lineage>
        <taxon>Bacteria</taxon>
        <taxon>Pseudomonadati</taxon>
        <taxon>Bdellovibrionota</taxon>
        <taxon>Bdellovibrionia</taxon>
        <taxon>Bdellovibrionales</taxon>
        <taxon>Pseudobdellovibrionaceae</taxon>
        <taxon>Bdellovibrio</taxon>
    </lineage>
</organism>
<name>A0A1Z3NAI9_BDEBC</name>
<dbReference type="SUPFAM" id="SSF53850">
    <property type="entry name" value="Periplasmic binding protein-like II"/>
    <property type="match status" value="1"/>
</dbReference>
<reference evidence="4 5" key="1">
    <citation type="submission" date="2017-04" db="EMBL/GenBank/DDBJ databases">
        <title>Whole genome sequence of Bdellovibrio bacteriovorus strain SSB218315.</title>
        <authorList>
            <person name="Oyedara O."/>
            <person name="Rodriguez-Perez M.A."/>
        </authorList>
    </citation>
    <scope>NUCLEOTIDE SEQUENCE [LARGE SCALE GENOMIC DNA]</scope>
    <source>
        <strain evidence="4 5">SSB218315</strain>
    </source>
</reference>
<dbReference type="CDD" id="cd13542">
    <property type="entry name" value="PBP2_FutA1_ilke"/>
    <property type="match status" value="1"/>
</dbReference>
<dbReference type="InterPro" id="IPR026045">
    <property type="entry name" value="Ferric-bd"/>
</dbReference>
<proteinExistence type="inferred from homology"/>
<gene>
    <name evidence="4" type="ORF">B9G79_13265</name>
</gene>
<dbReference type="Gene3D" id="3.40.190.10">
    <property type="entry name" value="Periplasmic binding protein-like II"/>
    <property type="match status" value="2"/>
</dbReference>
<evidence type="ECO:0000313" key="4">
    <source>
        <dbReference type="EMBL" id="ASD64469.1"/>
    </source>
</evidence>
<feature type="binding site" evidence="3">
    <location>
        <position position="218"/>
    </location>
    <ligand>
        <name>Fe cation</name>
        <dbReference type="ChEBI" id="CHEBI:24875"/>
    </ligand>
</feature>
<sequence length="330" mass="36140">MRILSAIVTLLAAVSVQAKTDKLVLYSSYDGERLAPILQPFTQATGIEVEVVFASSTDLLKQLETEGLNSRADLYLDKDIVYMGEANRKGFLQSFTSQGVTEKVPSHLISDDKNWFLLFYRARTVMYNTQKVNPEDLKTYADLGDPKWKGQLCVRTSKNSYNEAMAAYFIKHFGEIQATALLESWVKNFAVEPLKGDRDVIAAIANGTCAIGVANTYYLAPIVRDDVNYPVGVRFLEQDKVGAHINGVGIGITKSSKNTAAANAFLEFMVSKPVQEAVAGGFSQYPASKEADMAPILKEFGGFAEDMTNVNAVSELVPAGIELMKKAGYK</sequence>
<keyword evidence="3" id="KW-0408">Iron</keyword>